<dbReference type="PRINTS" id="PR00455">
    <property type="entry name" value="HTHTETR"/>
</dbReference>
<sequence>MMPNANELSVAARRRRERERNARRDSILAAAQETFSTRGFAGSTMEEVALRAEITKPTLYGYFRTKDELLLTLMLPVFADIGSQLQALQRDLEAGAIGSCPQLIGHFLDAVLTPYRSDPERFRLTQLLHQTRLVETLDPDTLAALDTQGRKDFTLARSILRTAVQLKLIRDVPVAPLADVIWGIVVGTIQVEDIKNRTGGHAQHTATLQLAADLLAAALDPATESGDPR</sequence>
<feature type="DNA-binding region" description="H-T-H motif" evidence="4">
    <location>
        <begin position="44"/>
        <end position="63"/>
    </location>
</feature>
<proteinExistence type="predicted"/>
<evidence type="ECO:0000256" key="3">
    <source>
        <dbReference type="ARBA" id="ARBA00023163"/>
    </source>
</evidence>
<dbReference type="PATRIC" id="fig|1299331.3.peg.4321"/>
<evidence type="ECO:0000313" key="7">
    <source>
        <dbReference type="EMBL" id="EUA56268.1"/>
    </source>
</evidence>
<dbReference type="PROSITE" id="PS01081">
    <property type="entry name" value="HTH_TETR_1"/>
    <property type="match status" value="1"/>
</dbReference>
<comment type="caution">
    <text evidence="7">The sequence shown here is derived from an EMBL/GenBank/DDBJ whole genome shotgun (WGS) entry which is preliminary data.</text>
</comment>
<evidence type="ECO:0000259" key="6">
    <source>
        <dbReference type="PROSITE" id="PS50977"/>
    </source>
</evidence>
<dbReference type="GO" id="GO:0000976">
    <property type="term" value="F:transcription cis-regulatory region binding"/>
    <property type="evidence" value="ECO:0007669"/>
    <property type="project" value="TreeGrafter"/>
</dbReference>
<organism evidence="7 8">
    <name type="scientific">Mycobacterium intracellulare 1956</name>
    <dbReference type="NCBI Taxonomy" id="1299331"/>
    <lineage>
        <taxon>Bacteria</taxon>
        <taxon>Bacillati</taxon>
        <taxon>Actinomycetota</taxon>
        <taxon>Actinomycetes</taxon>
        <taxon>Mycobacteriales</taxon>
        <taxon>Mycobacteriaceae</taxon>
        <taxon>Mycobacterium</taxon>
        <taxon>Mycobacterium avium complex (MAC)</taxon>
    </lineage>
</organism>
<dbReference type="SUPFAM" id="SSF46689">
    <property type="entry name" value="Homeodomain-like"/>
    <property type="match status" value="1"/>
</dbReference>
<evidence type="ECO:0000256" key="4">
    <source>
        <dbReference type="PROSITE-ProRule" id="PRU00335"/>
    </source>
</evidence>
<dbReference type="InterPro" id="IPR001647">
    <property type="entry name" value="HTH_TetR"/>
</dbReference>
<keyword evidence="1" id="KW-0805">Transcription regulation</keyword>
<evidence type="ECO:0000256" key="1">
    <source>
        <dbReference type="ARBA" id="ARBA00023015"/>
    </source>
</evidence>
<dbReference type="Pfam" id="PF00440">
    <property type="entry name" value="TetR_N"/>
    <property type="match status" value="1"/>
</dbReference>
<protein>
    <submittedName>
        <fullName evidence="7">Bacterial regulatory s, tetR family protein</fullName>
    </submittedName>
</protein>
<dbReference type="PROSITE" id="PS50977">
    <property type="entry name" value="HTH_TETR_2"/>
    <property type="match status" value="1"/>
</dbReference>
<name>X8CLG5_MYCIT</name>
<feature type="domain" description="HTH tetR-type" evidence="6">
    <location>
        <begin position="21"/>
        <end position="81"/>
    </location>
</feature>
<feature type="region of interest" description="Disordered" evidence="5">
    <location>
        <begin position="1"/>
        <end position="23"/>
    </location>
</feature>
<dbReference type="InterPro" id="IPR023772">
    <property type="entry name" value="DNA-bd_HTH_TetR-type_CS"/>
</dbReference>
<dbReference type="InterPro" id="IPR050109">
    <property type="entry name" value="HTH-type_TetR-like_transc_reg"/>
</dbReference>
<dbReference type="Proteomes" id="UP000020825">
    <property type="component" value="Unassembled WGS sequence"/>
</dbReference>
<dbReference type="PANTHER" id="PTHR30055:SF234">
    <property type="entry name" value="HTH-TYPE TRANSCRIPTIONAL REGULATOR BETI"/>
    <property type="match status" value="1"/>
</dbReference>
<dbReference type="EMBL" id="JAOG01000002">
    <property type="protein sequence ID" value="EUA56268.1"/>
    <property type="molecule type" value="Genomic_DNA"/>
</dbReference>
<evidence type="ECO:0000256" key="2">
    <source>
        <dbReference type="ARBA" id="ARBA00023125"/>
    </source>
</evidence>
<accession>X8CLG5</accession>
<keyword evidence="2 4" id="KW-0238">DNA-binding</keyword>
<dbReference type="AlphaFoldDB" id="X8CLG5"/>
<dbReference type="Gene3D" id="1.10.357.10">
    <property type="entry name" value="Tetracycline Repressor, domain 2"/>
    <property type="match status" value="1"/>
</dbReference>
<keyword evidence="3" id="KW-0804">Transcription</keyword>
<evidence type="ECO:0000256" key="5">
    <source>
        <dbReference type="SAM" id="MobiDB-lite"/>
    </source>
</evidence>
<dbReference type="PANTHER" id="PTHR30055">
    <property type="entry name" value="HTH-TYPE TRANSCRIPTIONAL REGULATOR RUTR"/>
    <property type="match status" value="1"/>
</dbReference>
<gene>
    <name evidence="7" type="ORF">I550_4427</name>
</gene>
<dbReference type="GO" id="GO:0003700">
    <property type="term" value="F:DNA-binding transcription factor activity"/>
    <property type="evidence" value="ECO:0007669"/>
    <property type="project" value="TreeGrafter"/>
</dbReference>
<dbReference type="InterPro" id="IPR009057">
    <property type="entry name" value="Homeodomain-like_sf"/>
</dbReference>
<evidence type="ECO:0000313" key="8">
    <source>
        <dbReference type="Proteomes" id="UP000020825"/>
    </source>
</evidence>
<reference evidence="7 8" key="1">
    <citation type="submission" date="2013-12" db="EMBL/GenBank/DDBJ databases">
        <authorList>
            <person name="Zelazny A."/>
            <person name="Olivier K."/>
            <person name="Holland S."/>
            <person name="Lenaerts A."/>
            <person name="Ordway D."/>
            <person name="DeGroote M.A."/>
            <person name="Parker T."/>
            <person name="Sizemore C."/>
            <person name="Tallon L.J."/>
            <person name="Sadzewicz L.K."/>
            <person name="Sengamalay N."/>
            <person name="Fraser C.M."/>
            <person name="Hine E."/>
            <person name="Shefchek K.A."/>
            <person name="Das S.P."/>
            <person name="Tettelin H."/>
        </authorList>
    </citation>
    <scope>NUCLEOTIDE SEQUENCE [LARGE SCALE GENOMIC DNA]</scope>
    <source>
        <strain evidence="7 8">1956</strain>
    </source>
</reference>
<dbReference type="Gene3D" id="1.10.10.60">
    <property type="entry name" value="Homeodomain-like"/>
    <property type="match status" value="1"/>
</dbReference>